<evidence type="ECO:0000313" key="2">
    <source>
        <dbReference type="Proteomes" id="UP000887577"/>
    </source>
</evidence>
<evidence type="ECO:0000313" key="3">
    <source>
        <dbReference type="WBParaSite" id="PSU_v2.g6797.t1"/>
    </source>
</evidence>
<dbReference type="AlphaFoldDB" id="A0A914Z974"/>
<dbReference type="WBParaSite" id="PSU_v2.g6797.t1">
    <property type="protein sequence ID" value="PSU_v2.g6797.t1"/>
    <property type="gene ID" value="PSU_v2.g6797"/>
</dbReference>
<organism evidence="2 3">
    <name type="scientific">Panagrolaimus superbus</name>
    <dbReference type="NCBI Taxonomy" id="310955"/>
    <lineage>
        <taxon>Eukaryota</taxon>
        <taxon>Metazoa</taxon>
        <taxon>Ecdysozoa</taxon>
        <taxon>Nematoda</taxon>
        <taxon>Chromadorea</taxon>
        <taxon>Rhabditida</taxon>
        <taxon>Tylenchina</taxon>
        <taxon>Panagrolaimomorpha</taxon>
        <taxon>Panagrolaimoidea</taxon>
        <taxon>Panagrolaimidae</taxon>
        <taxon>Panagrolaimus</taxon>
    </lineage>
</organism>
<dbReference type="Proteomes" id="UP000887577">
    <property type="component" value="Unplaced"/>
</dbReference>
<feature type="region of interest" description="Disordered" evidence="1">
    <location>
        <begin position="1"/>
        <end position="27"/>
    </location>
</feature>
<protein>
    <submittedName>
        <fullName evidence="3">Uncharacterized protein</fullName>
    </submittedName>
</protein>
<accession>A0A914Z974</accession>
<proteinExistence type="predicted"/>
<sequence>MDSASSPPSKEGHQQSNVAFRPSTSFHQPQFDPIYDLYNRQNGLEARIAALEMIPAKMDAMEKRVEEKLGEF</sequence>
<name>A0A914Z974_9BILA</name>
<evidence type="ECO:0000256" key="1">
    <source>
        <dbReference type="SAM" id="MobiDB-lite"/>
    </source>
</evidence>
<keyword evidence="2" id="KW-1185">Reference proteome</keyword>
<reference evidence="3" key="1">
    <citation type="submission" date="2022-11" db="UniProtKB">
        <authorList>
            <consortium name="WormBaseParasite"/>
        </authorList>
    </citation>
    <scope>IDENTIFICATION</scope>
</reference>